<keyword evidence="2" id="KW-1185">Reference proteome</keyword>
<dbReference type="OrthoDB" id="7004623at2"/>
<dbReference type="AlphaFoldDB" id="A0A1X0N5U5"/>
<dbReference type="STRING" id="1958950.BZK31_16085"/>
<dbReference type="Proteomes" id="UP000192815">
    <property type="component" value="Unassembled WGS sequence"/>
</dbReference>
<organism evidence="1 2">
    <name type="scientific">Pseudomonas floridensis</name>
    <dbReference type="NCBI Taxonomy" id="1958950"/>
    <lineage>
        <taxon>Bacteria</taxon>
        <taxon>Pseudomonadati</taxon>
        <taxon>Pseudomonadota</taxon>
        <taxon>Gammaproteobacteria</taxon>
        <taxon>Pseudomonadales</taxon>
        <taxon>Pseudomonadaceae</taxon>
        <taxon>Pseudomonas</taxon>
    </lineage>
</organism>
<dbReference type="RefSeq" id="WP_083183941.1">
    <property type="nucleotide sequence ID" value="NZ_CBCRZR010000010.1"/>
</dbReference>
<name>A0A1X0N5U5_9PSED</name>
<protein>
    <submittedName>
        <fullName evidence="1">Uncharacterized protein</fullName>
    </submittedName>
</protein>
<reference evidence="2" key="1">
    <citation type="submission" date="2017-02" db="EMBL/GenBank/DDBJ databases">
        <title>Pseudomonas floridae sp. nov., a novel pathogenic bacterial species isolated from tomato.</title>
        <authorList>
            <person name="Timilsina S."/>
            <person name="Vallad G.E."/>
            <person name="Jones J.B."/>
        </authorList>
    </citation>
    <scope>NUCLEOTIDE SEQUENCE [LARGE SCALE GENOMIC DNA]</scope>
    <source>
        <strain evidence="2">GEV388</strain>
    </source>
</reference>
<dbReference type="EMBL" id="MUIO01000064">
    <property type="protein sequence ID" value="ORC58233.1"/>
    <property type="molecule type" value="Genomic_DNA"/>
</dbReference>
<comment type="caution">
    <text evidence="1">The sequence shown here is derived from an EMBL/GenBank/DDBJ whole genome shotgun (WGS) entry which is preliminary data.</text>
</comment>
<accession>A0A1X0N5U5</accession>
<proteinExistence type="predicted"/>
<evidence type="ECO:0000313" key="1">
    <source>
        <dbReference type="EMBL" id="ORC58233.1"/>
    </source>
</evidence>
<sequence>MTSHTGNASYLGNRPSLVAFLPGLSRQAREDVQDVLLDAQLFADRLNDFDEQWANWMHYYRHRLGMRGLQQEGLVVGDSRVLSSTEDLFEATFKVTGSASRERLGGMVQRAFSALGIEQAAEAYFQHGVDQGRLGSFQIVPCERLDDKRVSMLLCSLRLSVDEHSGGARRLLFFFKGGSYAFDTQAYAAHRDDVKRYLGGKARNLIRETSI</sequence>
<evidence type="ECO:0000313" key="2">
    <source>
        <dbReference type="Proteomes" id="UP000192815"/>
    </source>
</evidence>
<gene>
    <name evidence="1" type="ORF">BZK31_16085</name>
</gene>